<dbReference type="Proteomes" id="UP000189337">
    <property type="component" value="Unassembled WGS sequence"/>
</dbReference>
<proteinExistence type="predicted"/>
<evidence type="ECO:0000313" key="1">
    <source>
        <dbReference type="EMBL" id="ONF92474.1"/>
    </source>
</evidence>
<name>A0AB73LLV2_9LEPT</name>
<accession>A0AB73LLV2</accession>
<comment type="caution">
    <text evidence="1">The sequence shown here is derived from an EMBL/GenBank/DDBJ whole genome shotgun (WGS) entry which is preliminary data.</text>
</comment>
<dbReference type="AlphaFoldDB" id="A0AB73LLV2"/>
<dbReference type="EMBL" id="MTSU01000012">
    <property type="protein sequence ID" value="ONF92474.1"/>
    <property type="molecule type" value="Genomic_DNA"/>
</dbReference>
<protein>
    <recommendedName>
        <fullName evidence="3">Lipoprotein</fullName>
    </recommendedName>
</protein>
<sequence length="59" mass="6733">MNIMISTSMVLSFLDVLFCFCGIFEIGSIQNYYITGCPKFCFKTKIGLKMNGTLFCRNE</sequence>
<gene>
    <name evidence="1" type="ORF">BWD14_13450</name>
</gene>
<evidence type="ECO:0000313" key="2">
    <source>
        <dbReference type="Proteomes" id="UP000189337"/>
    </source>
</evidence>
<organism evidence="1 2">
    <name type="scientific">Leptospira santarosai</name>
    <dbReference type="NCBI Taxonomy" id="28183"/>
    <lineage>
        <taxon>Bacteria</taxon>
        <taxon>Pseudomonadati</taxon>
        <taxon>Spirochaetota</taxon>
        <taxon>Spirochaetia</taxon>
        <taxon>Leptospirales</taxon>
        <taxon>Leptospiraceae</taxon>
        <taxon>Leptospira</taxon>
    </lineage>
</organism>
<evidence type="ECO:0008006" key="3">
    <source>
        <dbReference type="Google" id="ProtNLM"/>
    </source>
</evidence>
<reference evidence="1 2" key="1">
    <citation type="submission" date="2017-01" db="EMBL/GenBank/DDBJ databases">
        <title>Comparative genomic analysis of Brazilian Leptospira santarosai.</title>
        <authorList>
            <person name="Moreno L.Z."/>
            <person name="Miraglia F."/>
            <person name="Kremer F.S."/>
            <person name="Eslabao M.R."/>
            <person name="Lilenbaum W."/>
            <person name="Dellagostin O.A."/>
            <person name="Moreno A.M."/>
        </authorList>
    </citation>
    <scope>NUCLEOTIDE SEQUENCE [LARGE SCALE GENOMIC DNA]</scope>
    <source>
        <strain evidence="1 2">M52/8-19</strain>
    </source>
</reference>